<dbReference type="Proteomes" id="UP001189429">
    <property type="component" value="Unassembled WGS sequence"/>
</dbReference>
<proteinExistence type="predicted"/>
<gene>
    <name evidence="2" type="ORF">PCOR1329_LOCUS14347</name>
</gene>
<feature type="region of interest" description="Disordered" evidence="1">
    <location>
        <begin position="321"/>
        <end position="345"/>
    </location>
</feature>
<dbReference type="EMBL" id="CAUYUJ010004281">
    <property type="protein sequence ID" value="CAK0808936.1"/>
    <property type="molecule type" value="Genomic_DNA"/>
</dbReference>
<evidence type="ECO:0000256" key="1">
    <source>
        <dbReference type="SAM" id="MobiDB-lite"/>
    </source>
</evidence>
<evidence type="ECO:0000313" key="3">
    <source>
        <dbReference type="Proteomes" id="UP001189429"/>
    </source>
</evidence>
<reference evidence="2" key="1">
    <citation type="submission" date="2023-10" db="EMBL/GenBank/DDBJ databases">
        <authorList>
            <person name="Chen Y."/>
            <person name="Shah S."/>
            <person name="Dougan E. K."/>
            <person name="Thang M."/>
            <person name="Chan C."/>
        </authorList>
    </citation>
    <scope>NUCLEOTIDE SEQUENCE [LARGE SCALE GENOMIC DNA]</scope>
</reference>
<feature type="region of interest" description="Disordered" evidence="1">
    <location>
        <begin position="248"/>
        <end position="293"/>
    </location>
</feature>
<name>A0ABN9QXJ0_9DINO</name>
<feature type="non-terminal residue" evidence="2">
    <location>
        <position position="466"/>
    </location>
</feature>
<sequence>MTLVSARGARRVFVAGEAPTATLGLRQGKLVGGAAPAKGKGKGQATLAALPPGPLPALTAAKANELAVLAEAAGDSEGSSRYRSLAARAPPPAPAPTLRDAWRRAEQRQAELESKLETLHGKLRRWRTSMGELCATIQGTSAELEAADQEVAQTFSAVQAQAQPATQSAAPTGISIRALVDGQIDLTKVFTVDDFMGTSALAKDYELDDADEQELCRRKDAAAQEIQQALQTLFQGAVDKAKQAMGEHTQHVQRLEGKKRRVADEQEAANAPEAPPQALPLRRAAPPVPRERPPRQRVLAKLLLLLLSLLAPTSATVSVKTRSSGPLARTSLAPDSTVEAATQSSPTQAAKASLFYANITEWGPQAERWVASAGKNYQLRALVESHTGAAKAQDTFLKIGADDWRYSKCDAVPTMRSAHGTTGGEMVLARKRAACSTFDGLREYSASHHEADPCCGFAPMTWHRAT</sequence>
<organism evidence="2 3">
    <name type="scientific">Prorocentrum cordatum</name>
    <dbReference type="NCBI Taxonomy" id="2364126"/>
    <lineage>
        <taxon>Eukaryota</taxon>
        <taxon>Sar</taxon>
        <taxon>Alveolata</taxon>
        <taxon>Dinophyceae</taxon>
        <taxon>Prorocentrales</taxon>
        <taxon>Prorocentraceae</taxon>
        <taxon>Prorocentrum</taxon>
    </lineage>
</organism>
<evidence type="ECO:0000313" key="2">
    <source>
        <dbReference type="EMBL" id="CAK0808936.1"/>
    </source>
</evidence>
<keyword evidence="3" id="KW-1185">Reference proteome</keyword>
<protein>
    <submittedName>
        <fullName evidence="2">Uncharacterized protein</fullName>
    </submittedName>
</protein>
<comment type="caution">
    <text evidence="2">The sequence shown here is derived from an EMBL/GenBank/DDBJ whole genome shotgun (WGS) entry which is preliminary data.</text>
</comment>
<accession>A0ABN9QXJ0</accession>